<dbReference type="CDD" id="cd00761">
    <property type="entry name" value="Glyco_tranf_GTA_type"/>
    <property type="match status" value="1"/>
</dbReference>
<reference evidence="2" key="1">
    <citation type="journal article" date="2017" name="Science">
        <title>Giant viruses with an expanded complement of translation system components.</title>
        <authorList>
            <person name="Schulz F."/>
            <person name="Yutin N."/>
            <person name="Ivanova N.N."/>
            <person name="Ortega D.R."/>
            <person name="Lee T.K."/>
            <person name="Vierheilig J."/>
            <person name="Daims H."/>
            <person name="Horn M."/>
            <person name="Wagner M."/>
            <person name="Jensen G.J."/>
            <person name="Kyrpides N.C."/>
            <person name="Koonin E.V."/>
            <person name="Woyke T."/>
        </authorList>
    </citation>
    <scope>NUCLEOTIDE SEQUENCE</scope>
    <source>
        <strain evidence="2">CTV1</strain>
    </source>
</reference>
<proteinExistence type="predicted"/>
<dbReference type="InterPro" id="IPR001173">
    <property type="entry name" value="Glyco_trans_2-like"/>
</dbReference>
<dbReference type="InterPro" id="IPR029044">
    <property type="entry name" value="Nucleotide-diphossugar_trans"/>
</dbReference>
<name>A0A1V0S991_9VIRU</name>
<dbReference type="GO" id="GO:0051999">
    <property type="term" value="P:mannosyl-inositol phosphorylceramide biosynthetic process"/>
    <property type="evidence" value="ECO:0007669"/>
    <property type="project" value="TreeGrafter"/>
</dbReference>
<dbReference type="GO" id="GO:0000030">
    <property type="term" value="F:mannosyltransferase activity"/>
    <property type="evidence" value="ECO:0007669"/>
    <property type="project" value="TreeGrafter"/>
</dbReference>
<dbReference type="Gene3D" id="3.90.550.10">
    <property type="entry name" value="Spore Coat Polysaccharide Biosynthesis Protein SpsA, Chain A"/>
    <property type="match status" value="2"/>
</dbReference>
<feature type="domain" description="Glycosyltransferase 2-like" evidence="1">
    <location>
        <begin position="605"/>
        <end position="753"/>
    </location>
</feature>
<accession>A0A1V0S991</accession>
<feature type="domain" description="Glycosyltransferase 2-like" evidence="1">
    <location>
        <begin position="3"/>
        <end position="157"/>
    </location>
</feature>
<gene>
    <name evidence="2" type="ORF">Catovirus_1_323</name>
</gene>
<dbReference type="PANTHER" id="PTHR32385:SF15">
    <property type="entry name" value="INOSITOL PHOSPHOCERAMIDE MANNOSYLTRANSFERASE 1"/>
    <property type="match status" value="1"/>
</dbReference>
<evidence type="ECO:0000313" key="2">
    <source>
        <dbReference type="EMBL" id="ARF08273.1"/>
    </source>
</evidence>
<protein>
    <submittedName>
        <fullName evidence="2">Glycosyltransferase family 2</fullName>
    </submittedName>
</protein>
<dbReference type="InterPro" id="IPR051706">
    <property type="entry name" value="Glycosyltransferase_domain"/>
</dbReference>
<dbReference type="GO" id="GO:0016020">
    <property type="term" value="C:membrane"/>
    <property type="evidence" value="ECO:0007669"/>
    <property type="project" value="GOC"/>
</dbReference>
<evidence type="ECO:0000259" key="1">
    <source>
        <dbReference type="Pfam" id="PF00535"/>
    </source>
</evidence>
<dbReference type="PANTHER" id="PTHR32385">
    <property type="entry name" value="MANNOSYL PHOSPHORYLINOSITOL CERAMIDE SYNTHASE"/>
    <property type="match status" value="1"/>
</dbReference>
<keyword evidence="2" id="KW-0808">Transferase</keyword>
<dbReference type="SUPFAM" id="SSF53448">
    <property type="entry name" value="Nucleotide-diphospho-sugar transferases"/>
    <property type="match status" value="3"/>
</dbReference>
<dbReference type="EMBL" id="KY684083">
    <property type="protein sequence ID" value="ARF08273.1"/>
    <property type="molecule type" value="Genomic_DNA"/>
</dbReference>
<dbReference type="Pfam" id="PF00535">
    <property type="entry name" value="Glycos_transf_2"/>
    <property type="match status" value="2"/>
</dbReference>
<sequence>MGYYNRLPQLENTLKMISYSEYNNIEIIIVNDKSDEGHNPQNIVNKYQSIFKNNIKLININQKEYVNPCIAYNTGIYHSTGDILIVQNSEVMYIDDIIKYTVENLKENDYFSYTCVGSDSFLTNQTIGDLVTSKDDYLKNYTAIKQMLTTTNISGNTIKNVQRLGYLNHKEYLPTLYHYCCAIYRKKMIEIGGFDSDYKNGICFDDNDIVKRIIKKNCLNVHLLDNLTLHQYHDPSVLYRYDRDILWMMNQEVFNKKMAKYAIDERFYCSVTKSNTFTDENIKAINTTKNNSKDIPKKLHIYLHNEVLTKFNYLSLDSFIFYHSDWEIFIYYETNIDWSKSIDILKKIKMLPNIQYIPLFAEVLDLPKDIDLETRKQYIKFYLAYNFGGIYYDMNVFFINRINSNTLGDLGARIVNQNFMMGTLKNSFCKQILESDVNNINWNKYKNIMLTDNDIYGIDTETNKKMFENMNVIDSYIKCIDILSNNQTFGIYTHENSLDDVVIENQSKIINVLIKSFMLRKNNRYYIDMNDFNFVHFSKIESMNSKKIKSVFDFRIEEQKNYEKIYGIYEQHSYDKGNIVLNHFDIFNKINGSYVNNKYCPRKISIVFSHYNRINQFVLTLSQIEKFRNESIEIIVVDDNSCCSDKVMLLKDLFCLNIKIKMIGAEKNHINPCIAYNKGICLTEGEIIILQNPEVCYTSNIIEYVLKNVNDRNYLSFNCLSLKSYQDNILLKNNINNDIMKLFDKNNSQWYNHKTLNPTYYHFCSAITKKNLLKIRGFSHEYRDGYCYDDSDLVHKIDSLNLQKIIPENIYVIHQYHDPLPYVNCDLLPTNNPIRKGWANNKQIYENKILSNKNSKKNVPKILHTYWDDRSNLLSYLSLLSFKTNNPDWEIKVWMHQENISNNMFVNYLKNITDVQILPTNLKENLKYNVLYEEGGMWMNQDIFYVKSIHDIMSNFPIEKEVCLFSNDNSYCDDIMIAMPNTNLFLELKKLVELDHNLINKYSQKILKQNSDIYTPFKTINDCFKTRNLIFPKTTIGIKWFLNDKTFESFYSQLMTDLKRDKTVLSRYINKLISYKKVFDFINFSLN</sequence>
<organism evidence="2">
    <name type="scientific">Catovirus CTV1</name>
    <dbReference type="NCBI Taxonomy" id="1977631"/>
    <lineage>
        <taxon>Viruses</taxon>
        <taxon>Varidnaviria</taxon>
        <taxon>Bamfordvirae</taxon>
        <taxon>Nucleocytoviricota</taxon>
        <taxon>Megaviricetes</taxon>
        <taxon>Imitervirales</taxon>
        <taxon>Mimiviridae</taxon>
        <taxon>Klosneuvirinae</taxon>
        <taxon>Catovirus</taxon>
    </lineage>
</organism>